<comment type="caution">
    <text evidence="2">The sequence shown here is derived from an EMBL/GenBank/DDBJ whole genome shotgun (WGS) entry which is preliminary data.</text>
</comment>
<evidence type="ECO:0000313" key="3">
    <source>
        <dbReference type="Proteomes" id="UP000580856"/>
    </source>
</evidence>
<keyword evidence="1" id="KW-0472">Membrane</keyword>
<dbReference type="Proteomes" id="UP000580856">
    <property type="component" value="Unassembled WGS sequence"/>
</dbReference>
<dbReference type="AlphaFoldDB" id="A0A846QJM2"/>
<evidence type="ECO:0000313" key="2">
    <source>
        <dbReference type="EMBL" id="NJB69076.1"/>
    </source>
</evidence>
<organism evidence="2 3">
    <name type="scientific">Desulfobaculum xiamenense</name>
    <dbReference type="NCBI Taxonomy" id="995050"/>
    <lineage>
        <taxon>Bacteria</taxon>
        <taxon>Pseudomonadati</taxon>
        <taxon>Thermodesulfobacteriota</taxon>
        <taxon>Desulfovibrionia</taxon>
        <taxon>Desulfovibrionales</taxon>
        <taxon>Desulfovibrionaceae</taxon>
        <taxon>Desulfobaculum</taxon>
    </lineage>
</organism>
<sequence>MFKFIVIAFFLIWFMGLFLGRRHRIIRSTKQLLHLLLWACFSFIGTTAFPRQELLASNRLLHGVVIVAWIAACWWLARFVADMLERTRN</sequence>
<keyword evidence="1" id="KW-0812">Transmembrane</keyword>
<protein>
    <submittedName>
        <fullName evidence="2">Uncharacterized protein</fullName>
    </submittedName>
</protein>
<feature type="transmembrane region" description="Helical" evidence="1">
    <location>
        <begin position="32"/>
        <end position="49"/>
    </location>
</feature>
<dbReference type="EMBL" id="JAATJA010000003">
    <property type="protein sequence ID" value="NJB69076.1"/>
    <property type="molecule type" value="Genomic_DNA"/>
</dbReference>
<proteinExistence type="predicted"/>
<gene>
    <name evidence="2" type="ORF">GGQ74_002770</name>
</gene>
<evidence type="ECO:0000256" key="1">
    <source>
        <dbReference type="SAM" id="Phobius"/>
    </source>
</evidence>
<feature type="transmembrane region" description="Helical" evidence="1">
    <location>
        <begin position="5"/>
        <end position="20"/>
    </location>
</feature>
<keyword evidence="1" id="KW-1133">Transmembrane helix</keyword>
<accession>A0A846QJM2</accession>
<reference evidence="2 3" key="1">
    <citation type="submission" date="2020-03" db="EMBL/GenBank/DDBJ databases">
        <title>Genomic Encyclopedia of Type Strains, Phase IV (KMG-IV): sequencing the most valuable type-strain genomes for metagenomic binning, comparative biology and taxonomic classification.</title>
        <authorList>
            <person name="Goeker M."/>
        </authorList>
    </citation>
    <scope>NUCLEOTIDE SEQUENCE [LARGE SCALE GENOMIC DNA]</scope>
    <source>
        <strain evidence="2 3">DSM 24233</strain>
    </source>
</reference>
<name>A0A846QJM2_9BACT</name>
<feature type="transmembrane region" description="Helical" evidence="1">
    <location>
        <begin position="61"/>
        <end position="81"/>
    </location>
</feature>
<dbReference type="RefSeq" id="WP_167942162.1">
    <property type="nucleotide sequence ID" value="NZ_JAATJA010000003.1"/>
</dbReference>
<keyword evidence="3" id="KW-1185">Reference proteome</keyword>